<evidence type="ECO:0000313" key="3">
    <source>
        <dbReference type="EMBL" id="KAA6349145.1"/>
    </source>
</evidence>
<dbReference type="InterPro" id="IPR002525">
    <property type="entry name" value="Transp_IS110-like_N"/>
</dbReference>
<dbReference type="Pfam" id="PF01548">
    <property type="entry name" value="DEDD_Tnp_IS110"/>
    <property type="match status" value="1"/>
</dbReference>
<reference evidence="3" key="1">
    <citation type="submission" date="2019-03" db="EMBL/GenBank/DDBJ databases">
        <title>Single cell metagenomics reveals metabolic interactions within the superorganism composed of flagellate Streblomastix strix and complex community of Bacteroidetes bacteria on its surface.</title>
        <authorList>
            <person name="Treitli S.C."/>
            <person name="Kolisko M."/>
            <person name="Husnik F."/>
            <person name="Keeling P."/>
            <person name="Hampl V."/>
        </authorList>
    </citation>
    <scope>NUCLEOTIDE SEQUENCE</scope>
    <source>
        <strain evidence="3">STM</strain>
    </source>
</reference>
<dbReference type="PANTHER" id="PTHR33055:SF3">
    <property type="entry name" value="PUTATIVE TRANSPOSASE FOR IS117-RELATED"/>
    <property type="match status" value="1"/>
</dbReference>
<evidence type="ECO:0000259" key="2">
    <source>
        <dbReference type="Pfam" id="PF02371"/>
    </source>
</evidence>
<dbReference type="GO" id="GO:0003677">
    <property type="term" value="F:DNA binding"/>
    <property type="evidence" value="ECO:0007669"/>
    <property type="project" value="InterPro"/>
</dbReference>
<dbReference type="GO" id="GO:0004803">
    <property type="term" value="F:transposase activity"/>
    <property type="evidence" value="ECO:0007669"/>
    <property type="project" value="InterPro"/>
</dbReference>
<feature type="domain" description="Transposase IS116/IS110/IS902 C-terminal" evidence="2">
    <location>
        <begin position="206"/>
        <end position="292"/>
    </location>
</feature>
<name>A0A5J4SVB6_9ZZZZ</name>
<dbReference type="Pfam" id="PF02371">
    <property type="entry name" value="Transposase_20"/>
    <property type="match status" value="1"/>
</dbReference>
<evidence type="ECO:0000259" key="1">
    <source>
        <dbReference type="Pfam" id="PF01548"/>
    </source>
</evidence>
<protein>
    <submittedName>
        <fullName evidence="3">Uncharacterized protein</fullName>
    </submittedName>
</protein>
<dbReference type="EMBL" id="SNRY01000053">
    <property type="protein sequence ID" value="KAA6349145.1"/>
    <property type="molecule type" value="Genomic_DNA"/>
</dbReference>
<dbReference type="InterPro" id="IPR047650">
    <property type="entry name" value="Transpos_IS110"/>
</dbReference>
<feature type="domain" description="Transposase IS110-like N-terminal" evidence="1">
    <location>
        <begin position="7"/>
        <end position="153"/>
    </location>
</feature>
<proteinExistence type="predicted"/>
<dbReference type="AlphaFoldDB" id="A0A5J4SVB6"/>
<dbReference type="PANTHER" id="PTHR33055">
    <property type="entry name" value="TRANSPOSASE FOR INSERTION SEQUENCE ELEMENT IS1111A"/>
    <property type="match status" value="1"/>
</dbReference>
<dbReference type="InterPro" id="IPR003346">
    <property type="entry name" value="Transposase_20"/>
</dbReference>
<accession>A0A5J4SVB6</accession>
<organism evidence="3">
    <name type="scientific">termite gut metagenome</name>
    <dbReference type="NCBI Taxonomy" id="433724"/>
    <lineage>
        <taxon>unclassified sequences</taxon>
        <taxon>metagenomes</taxon>
        <taxon>organismal metagenomes</taxon>
    </lineage>
</organism>
<dbReference type="GO" id="GO:0006313">
    <property type="term" value="P:DNA transposition"/>
    <property type="evidence" value="ECO:0007669"/>
    <property type="project" value="InterPro"/>
</dbReference>
<comment type="caution">
    <text evidence="3">The sequence shown here is derived from an EMBL/GenBank/DDBJ whole genome shotgun (WGS) entry which is preliminary data.</text>
</comment>
<gene>
    <name evidence="3" type="ORF">EZS27_003448</name>
</gene>
<sequence length="331" mass="37380">MNYSYFVGLDVGKKTFDASLMCPDEKELGHKSFSNTSDGIKALLEWVSSYDLSLKSTLFCAENMGNYVTELSIASITLSFDLTLACPLSIKKSIGLQRGMNDRIDAKRIVFYATLHHRKLKLYQLPDEDLIKLRTWVIIRDNLVKEKVSLIKLQETALNTAKLGDVTVSIDFLEEQLIYVKGKIVHIEQEMGKIIKNNLSLATNYKLLKSITGIGMMNAVILLCVTNNFQRFSDYRKFACYCGVAPFEHTSGISIRGKTKTSPLANKQVKVYLTSAAITAMCWDPQMKAYYKRKTAERKHKASVINAIRAKILSRCFAVIRRQTPYVSLVA</sequence>